<evidence type="ECO:0000313" key="3">
    <source>
        <dbReference type="Proteomes" id="UP000683139"/>
    </source>
</evidence>
<protein>
    <submittedName>
        <fullName evidence="2">Uncharacterized protein</fullName>
    </submittedName>
</protein>
<accession>A0A919YS02</accession>
<dbReference type="Proteomes" id="UP000683139">
    <property type="component" value="Unassembled WGS sequence"/>
</dbReference>
<reference evidence="2" key="1">
    <citation type="submission" date="2021-03" db="EMBL/GenBank/DDBJ databases">
        <title>Antimicrobial resistance genes in bacteria isolated from Japanese honey, and their potential for conferring macrolide and lincosamide resistance in the American foulbrood pathogen Paenibacillus larvae.</title>
        <authorList>
            <person name="Okamoto M."/>
            <person name="Kumagai M."/>
            <person name="Kanamori H."/>
            <person name="Takamatsu D."/>
        </authorList>
    </citation>
    <scope>NUCLEOTIDE SEQUENCE</scope>
    <source>
        <strain evidence="2">J40TS1</strain>
    </source>
</reference>
<dbReference type="EMBL" id="BOSE01000002">
    <property type="protein sequence ID" value="GIP15858.1"/>
    <property type="molecule type" value="Genomic_DNA"/>
</dbReference>
<feature type="region of interest" description="Disordered" evidence="1">
    <location>
        <begin position="1"/>
        <end position="20"/>
    </location>
</feature>
<comment type="caution">
    <text evidence="2">The sequence shown here is derived from an EMBL/GenBank/DDBJ whole genome shotgun (WGS) entry which is preliminary data.</text>
</comment>
<sequence>MKLPHKNISSTTAAYNDPHSAGMFESIGEDGAALNQHARFEASSHKDSLEQAYKSLQRSLSIALKAPPFRRNVQALAHGEAER</sequence>
<proteinExistence type="predicted"/>
<name>A0A919YS02_9BACL</name>
<keyword evidence="3" id="KW-1185">Reference proteome</keyword>
<evidence type="ECO:0000256" key="1">
    <source>
        <dbReference type="SAM" id="MobiDB-lite"/>
    </source>
</evidence>
<gene>
    <name evidence="2" type="ORF">J40TS1_15000</name>
</gene>
<dbReference type="AlphaFoldDB" id="A0A919YS02"/>
<organism evidence="2 3">
    <name type="scientific">Paenibacillus montaniterrae</name>
    <dbReference type="NCBI Taxonomy" id="429341"/>
    <lineage>
        <taxon>Bacteria</taxon>
        <taxon>Bacillati</taxon>
        <taxon>Bacillota</taxon>
        <taxon>Bacilli</taxon>
        <taxon>Bacillales</taxon>
        <taxon>Paenibacillaceae</taxon>
        <taxon>Paenibacillus</taxon>
    </lineage>
</organism>
<evidence type="ECO:0000313" key="2">
    <source>
        <dbReference type="EMBL" id="GIP15858.1"/>
    </source>
</evidence>